<gene>
    <name evidence="3" type="ORF">K2U94_16515</name>
</gene>
<dbReference type="RefSeq" id="WP_243068246.1">
    <property type="nucleotide sequence ID" value="NZ_JAIVFK010000031.1"/>
</dbReference>
<dbReference type="SUPFAM" id="SSF55961">
    <property type="entry name" value="Bet v1-like"/>
    <property type="match status" value="1"/>
</dbReference>
<dbReference type="CDD" id="cd07813">
    <property type="entry name" value="COQ10p_like"/>
    <property type="match status" value="1"/>
</dbReference>
<dbReference type="EMBL" id="JAIVFP010000001">
    <property type="protein sequence ID" value="MCI4684345.1"/>
    <property type="molecule type" value="Genomic_DNA"/>
</dbReference>
<dbReference type="InterPro" id="IPR044996">
    <property type="entry name" value="COQ10-like"/>
</dbReference>
<evidence type="ECO:0000313" key="3">
    <source>
        <dbReference type="EMBL" id="MCI4684345.1"/>
    </source>
</evidence>
<organism evidence="3 4">
    <name type="scientific">Candidatus Rhodoblastus alkanivorans</name>
    <dbReference type="NCBI Taxonomy" id="2954117"/>
    <lineage>
        <taxon>Bacteria</taxon>
        <taxon>Pseudomonadati</taxon>
        <taxon>Pseudomonadota</taxon>
        <taxon>Alphaproteobacteria</taxon>
        <taxon>Hyphomicrobiales</taxon>
        <taxon>Rhodoblastaceae</taxon>
        <taxon>Rhodoblastus</taxon>
    </lineage>
</organism>
<protein>
    <submittedName>
        <fullName evidence="3">Type II toxin-antitoxin system RatA family toxin</fullName>
    </submittedName>
</protein>
<dbReference type="Proteomes" id="UP001139104">
    <property type="component" value="Unassembled WGS sequence"/>
</dbReference>
<dbReference type="Gene3D" id="3.30.530.20">
    <property type="match status" value="1"/>
</dbReference>
<accession>A0ABS9ZAG7</accession>
<sequence length="147" mass="16402">MRRKFEVFFPHHGPEALFALVDDIEAYPAFVPACLGTRVLAREGAWRRVRNVFGLGRLRIAFVSEARADPPRELVIESCDGPLRALRLRWLFEPRGEGCLLTCDILLEFASGLFNALAVLAAPEFERKIVAAFERRAAGLPKGRAPA</sequence>
<dbReference type="InterPro" id="IPR023393">
    <property type="entry name" value="START-like_dom_sf"/>
</dbReference>
<evidence type="ECO:0000256" key="1">
    <source>
        <dbReference type="ARBA" id="ARBA00008918"/>
    </source>
</evidence>
<dbReference type="PANTHER" id="PTHR12901">
    <property type="entry name" value="SPERM PROTEIN HOMOLOG"/>
    <property type="match status" value="1"/>
</dbReference>
<evidence type="ECO:0000259" key="2">
    <source>
        <dbReference type="Pfam" id="PF03364"/>
    </source>
</evidence>
<proteinExistence type="inferred from homology"/>
<dbReference type="InterPro" id="IPR005031">
    <property type="entry name" value="COQ10_START"/>
</dbReference>
<feature type="domain" description="Coenzyme Q-binding protein COQ10 START" evidence="2">
    <location>
        <begin position="14"/>
        <end position="134"/>
    </location>
</feature>
<name>A0ABS9ZAG7_9HYPH</name>
<dbReference type="Pfam" id="PF03364">
    <property type="entry name" value="Polyketide_cyc"/>
    <property type="match status" value="1"/>
</dbReference>
<comment type="similarity">
    <text evidence="1">Belongs to the ribosome association toxin RatA family.</text>
</comment>
<comment type="caution">
    <text evidence="3">The sequence shown here is derived from an EMBL/GenBank/DDBJ whole genome shotgun (WGS) entry which is preliminary data.</text>
</comment>
<dbReference type="PANTHER" id="PTHR12901:SF10">
    <property type="entry name" value="COENZYME Q-BINDING PROTEIN COQ10, MITOCHONDRIAL"/>
    <property type="match status" value="1"/>
</dbReference>
<evidence type="ECO:0000313" key="4">
    <source>
        <dbReference type="Proteomes" id="UP001139104"/>
    </source>
</evidence>
<keyword evidence="4" id="KW-1185">Reference proteome</keyword>
<reference evidence="3" key="1">
    <citation type="journal article" date="2022" name="ISME J.">
        <title>Identification of active gaseous-alkane degraders at natural gas seeps.</title>
        <authorList>
            <person name="Farhan Ul Haque M."/>
            <person name="Hernandez M."/>
            <person name="Crombie A.T."/>
            <person name="Murrell J.C."/>
        </authorList>
    </citation>
    <scope>NUCLEOTIDE SEQUENCE</scope>
    <source>
        <strain evidence="3">PC2</strain>
    </source>
</reference>